<evidence type="ECO:0000256" key="4">
    <source>
        <dbReference type="ARBA" id="ARBA00022989"/>
    </source>
</evidence>
<feature type="domain" description="DUF4131" evidence="8">
    <location>
        <begin position="30"/>
        <end position="200"/>
    </location>
</feature>
<keyword evidence="4 6" id="KW-1133">Transmembrane helix</keyword>
<dbReference type="PANTHER" id="PTHR30619:SF1">
    <property type="entry name" value="RECOMBINATION PROTEIN 2"/>
    <property type="match status" value="1"/>
</dbReference>
<evidence type="ECO:0000313" key="9">
    <source>
        <dbReference type="EMBL" id="AOS83370.1"/>
    </source>
</evidence>
<feature type="transmembrane region" description="Helical" evidence="6">
    <location>
        <begin position="494"/>
        <end position="516"/>
    </location>
</feature>
<dbReference type="Pfam" id="PF03772">
    <property type="entry name" value="Competence"/>
    <property type="match status" value="1"/>
</dbReference>
<evidence type="ECO:0000259" key="8">
    <source>
        <dbReference type="Pfam" id="PF13567"/>
    </source>
</evidence>
<evidence type="ECO:0000256" key="2">
    <source>
        <dbReference type="ARBA" id="ARBA00022475"/>
    </source>
</evidence>
<dbReference type="KEGG" id="clz:BIU88_03955"/>
<feature type="transmembrane region" description="Helical" evidence="6">
    <location>
        <begin position="420"/>
        <end position="441"/>
    </location>
</feature>
<feature type="transmembrane region" description="Helical" evidence="6">
    <location>
        <begin position="523"/>
        <end position="540"/>
    </location>
</feature>
<dbReference type="EMBL" id="CP017305">
    <property type="protein sequence ID" value="AOS83370.1"/>
    <property type="molecule type" value="Genomic_DNA"/>
</dbReference>
<keyword evidence="10" id="KW-1185">Reference proteome</keyword>
<proteinExistence type="predicted"/>
<dbReference type="NCBIfam" id="TIGR00360">
    <property type="entry name" value="ComEC_N-term"/>
    <property type="match status" value="1"/>
</dbReference>
<keyword evidence="5 6" id="KW-0472">Membrane</keyword>
<feature type="domain" description="ComEC/Rec2-related protein" evidence="7">
    <location>
        <begin position="244"/>
        <end position="514"/>
    </location>
</feature>
<evidence type="ECO:0000259" key="7">
    <source>
        <dbReference type="Pfam" id="PF03772"/>
    </source>
</evidence>
<dbReference type="GO" id="GO:0005886">
    <property type="term" value="C:plasma membrane"/>
    <property type="evidence" value="ECO:0007669"/>
    <property type="project" value="UniProtKB-SubCell"/>
</dbReference>
<comment type="subcellular location">
    <subcellularLocation>
        <location evidence="1">Cell membrane</location>
        <topology evidence="1">Multi-pass membrane protein</topology>
    </subcellularLocation>
</comment>
<sequence length="731" mass="80663">MRYFLPAYPAARLLACAIAGIMAAISMPVAPLVWFVSAVGFCFLSLLMLLIDAKRFPHGKLSAWSVMCYLSLVFSAFAFHASASFRLTPSPSLLSWVGRDVILSGVIDGRPVEGNGLTTMQLRVSEVFENGRTAGVSDRAKVVVRMPEDEKARFQEGDFVRVKGRLGLIPVAANRGEYDPRFQNRLKGIHVQMFCAGPWKVLREPPKPGFSPHGSVVNPLRHYLAEALDRRLPEGDERQFVKSMILGERDYLSEELNDAFRRTGTAHVLAVSGLHVALLAYAVNLCLQRLKVTPAGRWLALLMLVSIIALYSFVTGNAPSIKRAAIMSAMMIGGSTLGRKSYAVNSLAASDLVILLFDPFDLLNPGFVMANGAVLGILALFRPIAALVPDGKALYRRILYLVWEAFAVGLSAMIGVSPVIAWYFGTFALAGIVANLPVVLFSNLAMYAALPLFLFHGIGGWIASLFGATTWFFARLTLFFTEWFSRMPLASIDVRPGLFEVAVFYLTFAFAFHALVNRSWGRAAVSVLAGLNLLLWHGLFTPTLQAPQVVTVNLGREMAVLFSSGGETCLIDAGRREGSWERLRRQAQSWGLATPAAAASIFSPDPVMQRLPVSFLPSGTGVAARRTFVVRKLDEKALRIDSNSRSLLLVSGLKRLEAQRADGADVVFWVHRFTGKEWRRLDTWIASARPRRMLLVPGPFMTVAQRELLRRYAASRPQIEVRSRSMQTAWY</sequence>
<evidence type="ECO:0000256" key="6">
    <source>
        <dbReference type="SAM" id="Phobius"/>
    </source>
</evidence>
<dbReference type="RefSeq" id="WP_069809090.1">
    <property type="nucleotide sequence ID" value="NZ_CP017305.1"/>
</dbReference>
<evidence type="ECO:0000256" key="3">
    <source>
        <dbReference type="ARBA" id="ARBA00022692"/>
    </source>
</evidence>
<name>A0A1D8CWU0_CHLLM</name>
<dbReference type="STRING" id="274537.BIU88_03955"/>
<dbReference type="PANTHER" id="PTHR30619">
    <property type="entry name" value="DNA INTERNALIZATION/COMPETENCE PROTEIN COMEC/REC2"/>
    <property type="match status" value="1"/>
</dbReference>
<organism evidence="9 10">
    <name type="scientific">Chlorobaculum limnaeum</name>
    <dbReference type="NCBI Taxonomy" id="274537"/>
    <lineage>
        <taxon>Bacteria</taxon>
        <taxon>Pseudomonadati</taxon>
        <taxon>Chlorobiota</taxon>
        <taxon>Chlorobiia</taxon>
        <taxon>Chlorobiales</taxon>
        <taxon>Chlorobiaceae</taxon>
        <taxon>Chlorobaculum</taxon>
    </lineage>
</organism>
<dbReference type="InterPro" id="IPR025405">
    <property type="entry name" value="DUF4131"/>
</dbReference>
<feature type="transmembrane region" description="Helical" evidence="6">
    <location>
        <begin position="7"/>
        <end position="26"/>
    </location>
</feature>
<dbReference type="OrthoDB" id="9761531at2"/>
<dbReference type="Proteomes" id="UP000095185">
    <property type="component" value="Chromosome"/>
</dbReference>
<accession>A0A1D8CWU0</accession>
<feature type="transmembrane region" description="Helical" evidence="6">
    <location>
        <begin position="63"/>
        <end position="83"/>
    </location>
</feature>
<feature type="transmembrane region" description="Helical" evidence="6">
    <location>
        <begin position="298"/>
        <end position="321"/>
    </location>
</feature>
<gene>
    <name evidence="9" type="ORF">BIU88_03955</name>
</gene>
<dbReference type="AlphaFoldDB" id="A0A1D8CWU0"/>
<dbReference type="InterPro" id="IPR052159">
    <property type="entry name" value="Competence_DNA_uptake"/>
</dbReference>
<feature type="transmembrane region" description="Helical" evidence="6">
    <location>
        <begin position="32"/>
        <end position="51"/>
    </location>
</feature>
<keyword evidence="2" id="KW-1003">Cell membrane</keyword>
<evidence type="ECO:0000256" key="1">
    <source>
        <dbReference type="ARBA" id="ARBA00004651"/>
    </source>
</evidence>
<dbReference type="InterPro" id="IPR004477">
    <property type="entry name" value="ComEC_N"/>
</dbReference>
<reference evidence="9" key="1">
    <citation type="submission" date="2016-09" db="EMBL/GenBank/DDBJ databases">
        <title>Genome sequence of Chlorobaculum limnaeum.</title>
        <authorList>
            <person name="Liu Z."/>
            <person name="Tank M."/>
            <person name="Bryant D.A."/>
        </authorList>
    </citation>
    <scope>NUCLEOTIDE SEQUENCE [LARGE SCALE GENOMIC DNA]</scope>
    <source>
        <strain evidence="9">DSM 1677</strain>
    </source>
</reference>
<dbReference type="Pfam" id="PF13567">
    <property type="entry name" value="DUF4131"/>
    <property type="match status" value="1"/>
</dbReference>
<feature type="transmembrane region" description="Helical" evidence="6">
    <location>
        <begin position="453"/>
        <end position="474"/>
    </location>
</feature>
<feature type="transmembrane region" description="Helical" evidence="6">
    <location>
        <begin position="366"/>
        <end position="385"/>
    </location>
</feature>
<feature type="transmembrane region" description="Helical" evidence="6">
    <location>
        <begin position="397"/>
        <end position="414"/>
    </location>
</feature>
<evidence type="ECO:0000256" key="5">
    <source>
        <dbReference type="ARBA" id="ARBA00023136"/>
    </source>
</evidence>
<evidence type="ECO:0000313" key="10">
    <source>
        <dbReference type="Proteomes" id="UP000095185"/>
    </source>
</evidence>
<keyword evidence="3 6" id="KW-0812">Transmembrane</keyword>
<protein>
    <submittedName>
        <fullName evidence="9">Competence protein ComEC</fullName>
    </submittedName>
</protein>